<dbReference type="EMBL" id="LFZO01000012">
    <property type="protein sequence ID" value="KXT17991.1"/>
    <property type="molecule type" value="Genomic_DNA"/>
</dbReference>
<proteinExistence type="predicted"/>
<organism evidence="1 2">
    <name type="scientific">Pseudocercospora musae</name>
    <dbReference type="NCBI Taxonomy" id="113226"/>
    <lineage>
        <taxon>Eukaryota</taxon>
        <taxon>Fungi</taxon>
        <taxon>Dikarya</taxon>
        <taxon>Ascomycota</taxon>
        <taxon>Pezizomycotina</taxon>
        <taxon>Dothideomycetes</taxon>
        <taxon>Dothideomycetidae</taxon>
        <taxon>Mycosphaerellales</taxon>
        <taxon>Mycosphaerellaceae</taxon>
        <taxon>Pseudocercospora</taxon>
    </lineage>
</organism>
<sequence>MTRRRVGARSRVAALMRYARREQHSDSWRSRRRRNRGRPIDSGFVTATLEFSRPLHPVSRGRPEMRIVPSERVDRGVLSQLRIGWCWGSRTCPRHPPPLVQTGGRVTEVHRHSSGVTHVTMVLPSRPAVESAQEQITNERARLERDIWLLRMMLRMDLVGHRIAHRPSVLTLRGDVPRVVR</sequence>
<keyword evidence="2" id="KW-1185">Reference proteome</keyword>
<protein>
    <submittedName>
        <fullName evidence="1">Uncharacterized protein</fullName>
    </submittedName>
</protein>
<dbReference type="AlphaFoldDB" id="A0A139ITB0"/>
<accession>A0A139ITB0</accession>
<reference evidence="1 2" key="1">
    <citation type="submission" date="2015-07" db="EMBL/GenBank/DDBJ databases">
        <title>Comparative genomics of the Sigatoka disease complex on banana suggests a link between parallel evolutionary changes in Pseudocercospora fijiensis and Pseudocercospora eumusae and increased virulence on the banana host.</title>
        <authorList>
            <person name="Chang T.-C."/>
            <person name="Salvucci A."/>
            <person name="Crous P.W."/>
            <person name="Stergiopoulos I."/>
        </authorList>
    </citation>
    <scope>NUCLEOTIDE SEQUENCE [LARGE SCALE GENOMIC DNA]</scope>
    <source>
        <strain evidence="1 2">CBS 116634</strain>
    </source>
</reference>
<evidence type="ECO:0000313" key="2">
    <source>
        <dbReference type="Proteomes" id="UP000073492"/>
    </source>
</evidence>
<comment type="caution">
    <text evidence="1">The sequence shown here is derived from an EMBL/GenBank/DDBJ whole genome shotgun (WGS) entry which is preliminary data.</text>
</comment>
<dbReference type="Proteomes" id="UP000073492">
    <property type="component" value="Unassembled WGS sequence"/>
</dbReference>
<gene>
    <name evidence="1" type="ORF">AC579_9637</name>
</gene>
<evidence type="ECO:0000313" key="1">
    <source>
        <dbReference type="EMBL" id="KXT17991.1"/>
    </source>
</evidence>
<name>A0A139ITB0_9PEZI</name>